<dbReference type="Pfam" id="PF02803">
    <property type="entry name" value="Thiolase_C"/>
    <property type="match status" value="1"/>
</dbReference>
<gene>
    <name evidence="8" type="ORF">FHX34_10427</name>
</gene>
<dbReference type="NCBIfam" id="TIGR01930">
    <property type="entry name" value="AcCoA-C-Actrans"/>
    <property type="match status" value="1"/>
</dbReference>
<dbReference type="OrthoDB" id="5167532at2"/>
<reference evidence="8 9" key="1">
    <citation type="submission" date="2019-06" db="EMBL/GenBank/DDBJ databases">
        <title>Sequencing the genomes of 1000 actinobacteria strains.</title>
        <authorList>
            <person name="Klenk H.-P."/>
        </authorList>
    </citation>
    <scope>NUCLEOTIDE SEQUENCE [LARGE SCALE GENOMIC DNA]</scope>
    <source>
        <strain evidence="8 9">DSM 43866</strain>
    </source>
</reference>
<comment type="caution">
    <text evidence="8">The sequence shown here is derived from an EMBL/GenBank/DDBJ whole genome shotgun (WGS) entry which is preliminary data.</text>
</comment>
<dbReference type="InterPro" id="IPR020613">
    <property type="entry name" value="Thiolase_CS"/>
</dbReference>
<dbReference type="Proteomes" id="UP000320239">
    <property type="component" value="Unassembled WGS sequence"/>
</dbReference>
<comment type="similarity">
    <text evidence="1 5">Belongs to the thiolase-like superfamily. Thiolase family.</text>
</comment>
<dbReference type="RefSeq" id="WP_122976369.1">
    <property type="nucleotide sequence ID" value="NZ_BOMX01000062.1"/>
</dbReference>
<dbReference type="Gene3D" id="3.40.47.10">
    <property type="match status" value="1"/>
</dbReference>
<feature type="active site" description="Proton acceptor" evidence="4">
    <location>
        <position position="399"/>
    </location>
</feature>
<dbReference type="Pfam" id="PF00108">
    <property type="entry name" value="Thiolase_N"/>
    <property type="match status" value="1"/>
</dbReference>
<proteinExistence type="inferred from homology"/>
<evidence type="ECO:0000256" key="2">
    <source>
        <dbReference type="ARBA" id="ARBA00022679"/>
    </source>
</evidence>
<keyword evidence="9" id="KW-1185">Reference proteome</keyword>
<dbReference type="PANTHER" id="PTHR43853:SF21">
    <property type="entry name" value="STEROID 3-KETOACYL-COA THIOLASE"/>
    <property type="match status" value="1"/>
</dbReference>
<dbReference type="FunFam" id="3.40.47.10:FF:000013">
    <property type="entry name" value="Acetyl-CoA acetyltransferase"/>
    <property type="match status" value="1"/>
</dbReference>
<evidence type="ECO:0000256" key="4">
    <source>
        <dbReference type="PIRSR" id="PIRSR000429-1"/>
    </source>
</evidence>
<protein>
    <submittedName>
        <fullName evidence="8">Acetyl-CoA C-acetyltransferase</fullName>
    </submittedName>
</protein>
<dbReference type="InterPro" id="IPR020616">
    <property type="entry name" value="Thiolase_N"/>
</dbReference>
<dbReference type="GO" id="GO:0003988">
    <property type="term" value="F:acetyl-CoA C-acyltransferase activity"/>
    <property type="evidence" value="ECO:0007669"/>
    <property type="project" value="TreeGrafter"/>
</dbReference>
<dbReference type="AlphaFoldDB" id="A0A561VQ76"/>
<feature type="active site" description="Acyl-thioester intermediate" evidence="4">
    <location>
        <position position="90"/>
    </location>
</feature>
<evidence type="ECO:0000313" key="8">
    <source>
        <dbReference type="EMBL" id="TWG13740.1"/>
    </source>
</evidence>
<evidence type="ECO:0000256" key="3">
    <source>
        <dbReference type="ARBA" id="ARBA00023315"/>
    </source>
</evidence>
<feature type="domain" description="Thiolase N-terminal" evidence="6">
    <location>
        <begin position="5"/>
        <end position="282"/>
    </location>
</feature>
<dbReference type="NCBIfam" id="NF005890">
    <property type="entry name" value="PRK07851.1"/>
    <property type="match status" value="1"/>
</dbReference>
<sequence length="414" mass="43699">MPEAVIVATARSPIGRAHKGSLKDLRPDDLAATIVDAVLDKVPQLDRTLIEDLYLGCGLPGGEQGFNMGRVVATKLGLDGLPAATITRYCSSSLQTTRMAFHAIKAGEGDIFISAGVETVSRFARGSSDGLPSEAADKVGGGWENPYFADARSRTASYAEGGKVWHDPREDGLAPDIYIAMGQTAENLAQLKNVSRQEMDEFGVRSQNLAEKAIADGFWEREITPVTLPDGTVVAKDDGPRPGVTIEAVSELKPVFRPDGRVTAGNCCPLNDGAAALVIMSDTKARELGITPLARIVSTGVTALSPEIMGYGPVEASRQALKRAGMTIDDVDLVEINEAFAAQVIPSYKDLGIPLEKLNVNGGAIAVGHPFGMTGARITGTLINSLDWHDKSIGLETMCVGGGQGMALIIERLS</sequence>
<feature type="active site" description="Proton acceptor" evidence="4">
    <location>
        <position position="369"/>
    </location>
</feature>
<feature type="domain" description="Thiolase C-terminal" evidence="7">
    <location>
        <begin position="291"/>
        <end position="412"/>
    </location>
</feature>
<evidence type="ECO:0000259" key="6">
    <source>
        <dbReference type="Pfam" id="PF00108"/>
    </source>
</evidence>
<dbReference type="CDD" id="cd00751">
    <property type="entry name" value="thiolase"/>
    <property type="match status" value="1"/>
</dbReference>
<dbReference type="InterPro" id="IPR016039">
    <property type="entry name" value="Thiolase-like"/>
</dbReference>
<keyword evidence="3 5" id="KW-0012">Acyltransferase</keyword>
<dbReference type="PIRSF" id="PIRSF000429">
    <property type="entry name" value="Ac-CoA_Ac_transf"/>
    <property type="match status" value="1"/>
</dbReference>
<evidence type="ECO:0000259" key="7">
    <source>
        <dbReference type="Pfam" id="PF02803"/>
    </source>
</evidence>
<evidence type="ECO:0000256" key="5">
    <source>
        <dbReference type="RuleBase" id="RU003557"/>
    </source>
</evidence>
<keyword evidence="2 5" id="KW-0808">Transferase</keyword>
<dbReference type="GO" id="GO:0006635">
    <property type="term" value="P:fatty acid beta-oxidation"/>
    <property type="evidence" value="ECO:0007669"/>
    <property type="project" value="TreeGrafter"/>
</dbReference>
<organism evidence="8 9">
    <name type="scientific">Actinoplanes teichomyceticus</name>
    <dbReference type="NCBI Taxonomy" id="1867"/>
    <lineage>
        <taxon>Bacteria</taxon>
        <taxon>Bacillati</taxon>
        <taxon>Actinomycetota</taxon>
        <taxon>Actinomycetes</taxon>
        <taxon>Micromonosporales</taxon>
        <taxon>Micromonosporaceae</taxon>
        <taxon>Actinoplanes</taxon>
    </lineage>
</organism>
<dbReference type="SUPFAM" id="SSF53901">
    <property type="entry name" value="Thiolase-like"/>
    <property type="match status" value="2"/>
</dbReference>
<dbReference type="PROSITE" id="PS00737">
    <property type="entry name" value="THIOLASE_2"/>
    <property type="match status" value="1"/>
</dbReference>
<evidence type="ECO:0000256" key="1">
    <source>
        <dbReference type="ARBA" id="ARBA00010982"/>
    </source>
</evidence>
<dbReference type="InterPro" id="IPR020617">
    <property type="entry name" value="Thiolase_C"/>
</dbReference>
<evidence type="ECO:0000313" key="9">
    <source>
        <dbReference type="Proteomes" id="UP000320239"/>
    </source>
</evidence>
<name>A0A561VQ76_ACTTI</name>
<dbReference type="GO" id="GO:0005737">
    <property type="term" value="C:cytoplasm"/>
    <property type="evidence" value="ECO:0007669"/>
    <property type="project" value="UniProtKB-ARBA"/>
</dbReference>
<accession>A0A561VQ76</accession>
<dbReference type="GO" id="GO:0010124">
    <property type="term" value="P:phenylacetate catabolic process"/>
    <property type="evidence" value="ECO:0007669"/>
    <property type="project" value="TreeGrafter"/>
</dbReference>
<dbReference type="PANTHER" id="PTHR43853">
    <property type="entry name" value="3-KETOACYL-COA THIOLASE, PEROXISOMAL"/>
    <property type="match status" value="1"/>
</dbReference>
<dbReference type="InterPro" id="IPR002155">
    <property type="entry name" value="Thiolase"/>
</dbReference>
<dbReference type="InterPro" id="IPR050215">
    <property type="entry name" value="Thiolase-like_sf_Thiolase"/>
</dbReference>
<dbReference type="EMBL" id="VIWY01000004">
    <property type="protein sequence ID" value="TWG13740.1"/>
    <property type="molecule type" value="Genomic_DNA"/>
</dbReference>